<proteinExistence type="predicted"/>
<gene>
    <name evidence="2" type="ORF">IM676_04715</name>
</gene>
<organism evidence="2 3">
    <name type="scientific">Anabaenopsis elenkinii CCIBt3563</name>
    <dbReference type="NCBI Taxonomy" id="2779889"/>
    <lineage>
        <taxon>Bacteria</taxon>
        <taxon>Bacillati</taxon>
        <taxon>Cyanobacteriota</taxon>
        <taxon>Cyanophyceae</taxon>
        <taxon>Nostocales</taxon>
        <taxon>Nodulariaceae</taxon>
        <taxon>Anabaenopsis</taxon>
    </lineage>
</organism>
<dbReference type="Pfam" id="PF13274">
    <property type="entry name" value="SocA_Panacea"/>
    <property type="match status" value="1"/>
</dbReference>
<evidence type="ECO:0000313" key="3">
    <source>
        <dbReference type="Proteomes" id="UP000593846"/>
    </source>
</evidence>
<keyword evidence="3" id="KW-1185">Reference proteome</keyword>
<evidence type="ECO:0000259" key="1">
    <source>
        <dbReference type="Pfam" id="PF13274"/>
    </source>
</evidence>
<dbReference type="KEGG" id="aee:IM676_04715"/>
<accession>A0A7S6U2X8</accession>
<dbReference type="RefSeq" id="WP_200989151.1">
    <property type="nucleotide sequence ID" value="NZ_CP063311.1"/>
</dbReference>
<protein>
    <submittedName>
        <fullName evidence="2">SocA family protein</fullName>
    </submittedName>
</protein>
<dbReference type="InterPro" id="IPR025272">
    <property type="entry name" value="SocA_Panacea"/>
</dbReference>
<dbReference type="AlphaFoldDB" id="A0A7S6U2X8"/>
<feature type="domain" description="Antitoxin SocA-like Panacea" evidence="1">
    <location>
        <begin position="28"/>
        <end position="119"/>
    </location>
</feature>
<dbReference type="EMBL" id="CP063311">
    <property type="protein sequence ID" value="QOV23605.1"/>
    <property type="molecule type" value="Genomic_DNA"/>
</dbReference>
<dbReference type="Proteomes" id="UP000593846">
    <property type="component" value="Chromosome"/>
</dbReference>
<name>A0A7S6U2X8_9CYAN</name>
<evidence type="ECO:0000313" key="2">
    <source>
        <dbReference type="EMBL" id="QOV23605.1"/>
    </source>
</evidence>
<reference evidence="3" key="1">
    <citation type="submission" date="2020-10" db="EMBL/GenBank/DDBJ databases">
        <title>Genome-based taxonomic classification of the species Anabaenopsis elenkinii.</title>
        <authorList>
            <person name="Delbaje E."/>
            <person name="Andreote A.P.D."/>
            <person name="Pellegrinetti T.A."/>
            <person name="Cruz R.B."/>
            <person name="Branco L.H.Z."/>
            <person name="Fiore M.F."/>
        </authorList>
    </citation>
    <scope>NUCLEOTIDE SEQUENCE [LARGE SCALE GENOMIC DNA]</scope>
    <source>
        <strain evidence="3">CCIBt3563</strain>
    </source>
</reference>
<sequence>MRNALDVAKYFLCRVDRDAGDTISALKLQKLVYYAQAWSLVLRDKPLFQQNIQAWPHGPVVYDVWNTYKEYKHTAIPQPDACELDFTDDELEVLEEVWNAYGELSARQLEHLTHSEQPWIEARQGLDPGERSQEVILHETMKSYYEKYVVED</sequence>